<dbReference type="InterPro" id="IPR029058">
    <property type="entry name" value="AB_hydrolase_fold"/>
</dbReference>
<dbReference type="GO" id="GO:0016787">
    <property type="term" value="F:hydrolase activity"/>
    <property type="evidence" value="ECO:0007669"/>
    <property type="project" value="UniProtKB-KW"/>
</dbReference>
<protein>
    <submittedName>
        <fullName evidence="3">Alpha/beta hydrolase</fullName>
    </submittedName>
</protein>
<dbReference type="EMBL" id="JADEXP010000015">
    <property type="protein sequence ID" value="MBE9065676.1"/>
    <property type="molecule type" value="Genomic_DNA"/>
</dbReference>
<dbReference type="AlphaFoldDB" id="A0A928X0N7"/>
<dbReference type="Pfam" id="PF00561">
    <property type="entry name" value="Abhydrolase_1"/>
    <property type="match status" value="1"/>
</dbReference>
<dbReference type="Proteomes" id="UP000615026">
    <property type="component" value="Unassembled WGS sequence"/>
</dbReference>
<dbReference type="PANTHER" id="PTHR43329">
    <property type="entry name" value="EPOXIDE HYDROLASE"/>
    <property type="match status" value="1"/>
</dbReference>
<keyword evidence="4" id="KW-1185">Reference proteome</keyword>
<evidence type="ECO:0000313" key="3">
    <source>
        <dbReference type="EMBL" id="MBE9065676.1"/>
    </source>
</evidence>
<keyword evidence="1 3" id="KW-0378">Hydrolase</keyword>
<comment type="caution">
    <text evidence="3">The sequence shown here is derived from an EMBL/GenBank/DDBJ whole genome shotgun (WGS) entry which is preliminary data.</text>
</comment>
<reference evidence="3" key="1">
    <citation type="submission" date="2020-10" db="EMBL/GenBank/DDBJ databases">
        <authorList>
            <person name="Castelo-Branco R."/>
            <person name="Eusebio N."/>
            <person name="Adriana R."/>
            <person name="Vieira A."/>
            <person name="Brugerolle De Fraissinette N."/>
            <person name="Rezende De Castro R."/>
            <person name="Schneider M.P."/>
            <person name="Vasconcelos V."/>
            <person name="Leao P.N."/>
        </authorList>
    </citation>
    <scope>NUCLEOTIDE SEQUENCE</scope>
    <source>
        <strain evidence="3">LEGE 11479</strain>
    </source>
</reference>
<evidence type="ECO:0000256" key="1">
    <source>
        <dbReference type="ARBA" id="ARBA00022801"/>
    </source>
</evidence>
<accession>A0A928X0N7</accession>
<feature type="domain" description="AB hydrolase-1" evidence="2">
    <location>
        <begin position="25"/>
        <end position="279"/>
    </location>
</feature>
<dbReference type="SUPFAM" id="SSF53474">
    <property type="entry name" value="alpha/beta-Hydrolases"/>
    <property type="match status" value="1"/>
</dbReference>
<dbReference type="Gene3D" id="3.40.50.1820">
    <property type="entry name" value="alpha/beta hydrolase"/>
    <property type="match status" value="1"/>
</dbReference>
<dbReference type="InterPro" id="IPR000639">
    <property type="entry name" value="Epox_hydrolase-like"/>
</dbReference>
<sequence>MSWEHRYIKANSVQLHYVTEGSGKLLILLHGLFEFWYSWRHQLPYLSRHFKVVVPDLRGYNDSDKPRNGYDLDTLSDDICSLIQALGYEKAHIVGHDWGGAIAWHLARRFPANVEKLAVLSTPQRWQTALTHGLAHSWDHLQKNWPMLALQTPGLPQWLIQDNLSSLLTYLFQQQAVRKSAFSQANTDLYQAALQKPGVIPAVLQHVRHCFSLNDWFHISGWLRPSRLSLVPLRAPTLIMWGEDDTLLPAKGLFAPGLSDETLIKRSIPDCGHWIQQEAPQSVNRELMQFLA</sequence>
<evidence type="ECO:0000313" key="4">
    <source>
        <dbReference type="Proteomes" id="UP000615026"/>
    </source>
</evidence>
<name>A0A928X0N7_LEPEC</name>
<proteinExistence type="predicted"/>
<evidence type="ECO:0000259" key="2">
    <source>
        <dbReference type="Pfam" id="PF00561"/>
    </source>
</evidence>
<dbReference type="PRINTS" id="PR00412">
    <property type="entry name" value="EPOXHYDRLASE"/>
</dbReference>
<dbReference type="InterPro" id="IPR000073">
    <property type="entry name" value="AB_hydrolase_1"/>
</dbReference>
<organism evidence="3 4">
    <name type="scientific">Leptolyngbya cf. ectocarpi LEGE 11479</name>
    <dbReference type="NCBI Taxonomy" id="1828722"/>
    <lineage>
        <taxon>Bacteria</taxon>
        <taxon>Bacillati</taxon>
        <taxon>Cyanobacteriota</taxon>
        <taxon>Cyanophyceae</taxon>
        <taxon>Leptolyngbyales</taxon>
        <taxon>Leptolyngbyaceae</taxon>
        <taxon>Leptolyngbya group</taxon>
        <taxon>Leptolyngbya</taxon>
    </lineage>
</organism>
<gene>
    <name evidence="3" type="ORF">IQ260_03310</name>
</gene>
<dbReference type="PRINTS" id="PR00111">
    <property type="entry name" value="ABHYDROLASE"/>
</dbReference>